<name>A0A2H4JAI5_9CAUD</name>
<dbReference type="InterPro" id="IPR010064">
    <property type="entry name" value="HK97-gp10_tail"/>
</dbReference>
<proteinExistence type="predicted"/>
<evidence type="ECO:0000313" key="1">
    <source>
        <dbReference type="EMBL" id="ASN69516.1"/>
    </source>
</evidence>
<gene>
    <name evidence="1" type="ORF">10S13_52</name>
</gene>
<protein>
    <submittedName>
        <fullName evidence="1">Putative head-tail joining protein</fullName>
    </submittedName>
</protein>
<dbReference type="NCBIfam" id="TIGR01725">
    <property type="entry name" value="phge_HK97_gp10"/>
    <property type="match status" value="1"/>
</dbReference>
<dbReference type="EMBL" id="MF417891">
    <property type="protein sequence ID" value="ASN69516.1"/>
    <property type="molecule type" value="Genomic_DNA"/>
</dbReference>
<dbReference type="Pfam" id="PF04883">
    <property type="entry name" value="HK97-gp10_like"/>
    <property type="match status" value="1"/>
</dbReference>
<organism evidence="1">
    <name type="scientific">uncultured Caudovirales phage</name>
    <dbReference type="NCBI Taxonomy" id="2100421"/>
    <lineage>
        <taxon>Viruses</taxon>
        <taxon>Duplodnaviria</taxon>
        <taxon>Heunggongvirae</taxon>
        <taxon>Uroviricota</taxon>
        <taxon>Caudoviricetes</taxon>
        <taxon>Peduoviridae</taxon>
        <taxon>Maltschvirus</taxon>
        <taxon>Maltschvirus maltsch</taxon>
    </lineage>
</organism>
<sequence length="140" mass="15987">MSKQRYDSDNDISDKLRKLMINSEKQAKQAVTKAAKVYESNIASNTPVHSKQTHSTHAIEVLKISNFQRDSLNPTKEVGFDKGRKRTDSGWYIHFPDIGTTINGTVGQPPQHFMRRSQEMSKAPIYAIYKEAVRKMMDVD</sequence>
<reference evidence="1" key="1">
    <citation type="submission" date="2017-06" db="EMBL/GenBank/DDBJ databases">
        <title>Novel phages from South African skin metaviromes.</title>
        <authorList>
            <person name="van Zyl L.J."/>
            <person name="Abrahams Y."/>
            <person name="Stander E.A."/>
            <person name="Kirby B.M."/>
            <person name="Clavaud C."/>
            <person name="Farcet C."/>
            <person name="Breton L."/>
            <person name="Trindade M.I."/>
        </authorList>
    </citation>
    <scope>NUCLEOTIDE SEQUENCE</scope>
</reference>
<accession>A0A2H4JAI5</accession>